<dbReference type="EMBL" id="BPLR01020202">
    <property type="protein sequence ID" value="GIX75838.1"/>
    <property type="molecule type" value="Genomic_DNA"/>
</dbReference>
<dbReference type="GO" id="GO:0005694">
    <property type="term" value="C:chromosome"/>
    <property type="evidence" value="ECO:0007669"/>
    <property type="project" value="InterPro"/>
</dbReference>
<dbReference type="PANTHER" id="PTHR46711">
    <property type="entry name" value="HISTONE-LYSINE N-METHYLTRANSFERASE SETD2"/>
    <property type="match status" value="1"/>
</dbReference>
<dbReference type="InterPro" id="IPR013257">
    <property type="entry name" value="SRI"/>
</dbReference>
<evidence type="ECO:0000256" key="2">
    <source>
        <dbReference type="ARBA" id="ARBA00023242"/>
    </source>
</evidence>
<keyword evidence="5" id="KW-1185">Reference proteome</keyword>
<dbReference type="InterPro" id="IPR042294">
    <property type="entry name" value="SETD2_animal"/>
</dbReference>
<keyword evidence="2" id="KW-0539">Nucleus</keyword>
<dbReference type="Gene3D" id="1.10.1740.100">
    <property type="entry name" value="Set2, Rpb1 interacting domain"/>
    <property type="match status" value="1"/>
</dbReference>
<protein>
    <submittedName>
        <fullName evidence="4">Histone-lysine N-methyltransferase SETD2</fullName>
    </submittedName>
</protein>
<comment type="subcellular location">
    <subcellularLocation>
        <location evidence="1">Nucleus</location>
    </subcellularLocation>
</comment>
<evidence type="ECO:0000256" key="1">
    <source>
        <dbReference type="ARBA" id="ARBA00004123"/>
    </source>
</evidence>
<evidence type="ECO:0000313" key="4">
    <source>
        <dbReference type="EMBL" id="GIX75838.1"/>
    </source>
</evidence>
<dbReference type="InterPro" id="IPR038190">
    <property type="entry name" value="SRI_sf"/>
</dbReference>
<dbReference type="Pfam" id="PF08236">
    <property type="entry name" value="SRI"/>
    <property type="match status" value="1"/>
</dbReference>
<dbReference type="GO" id="GO:0006355">
    <property type="term" value="P:regulation of DNA-templated transcription"/>
    <property type="evidence" value="ECO:0007669"/>
    <property type="project" value="InterPro"/>
</dbReference>
<name>A0AAV4MTW4_CAEEX</name>
<evidence type="ECO:0000313" key="5">
    <source>
        <dbReference type="Proteomes" id="UP001054945"/>
    </source>
</evidence>
<sequence>MSAFVVQCLNPYHRDDCRVGKVTSNDDFKHLARKLTHVIMAKELKHCKSVEDLECNDNVKFKARDYIHKYMAKCGPIYKKDKYDSPLFY</sequence>
<evidence type="ECO:0000259" key="3">
    <source>
        <dbReference type="Pfam" id="PF08236"/>
    </source>
</evidence>
<dbReference type="PANTHER" id="PTHR46711:SF1">
    <property type="entry name" value="HISTONE-LYSINE N-METHYLTRANSFERASE SETD2"/>
    <property type="match status" value="1"/>
</dbReference>
<gene>
    <name evidence="4" type="primary">SETD2</name>
    <name evidence="4" type="ORF">CEXT_455711</name>
</gene>
<accession>A0AAV4MTW4</accession>
<dbReference type="GO" id="GO:0046975">
    <property type="term" value="F:histone H3K36 methyltransferase activity"/>
    <property type="evidence" value="ECO:0007669"/>
    <property type="project" value="InterPro"/>
</dbReference>
<feature type="domain" description="Set2 Rpb1 interacting" evidence="3">
    <location>
        <begin position="1"/>
        <end position="79"/>
    </location>
</feature>
<organism evidence="4 5">
    <name type="scientific">Caerostris extrusa</name>
    <name type="common">Bark spider</name>
    <name type="synonym">Caerostris bankana</name>
    <dbReference type="NCBI Taxonomy" id="172846"/>
    <lineage>
        <taxon>Eukaryota</taxon>
        <taxon>Metazoa</taxon>
        <taxon>Ecdysozoa</taxon>
        <taxon>Arthropoda</taxon>
        <taxon>Chelicerata</taxon>
        <taxon>Arachnida</taxon>
        <taxon>Araneae</taxon>
        <taxon>Araneomorphae</taxon>
        <taxon>Entelegynae</taxon>
        <taxon>Araneoidea</taxon>
        <taxon>Araneidae</taxon>
        <taxon>Caerostris</taxon>
    </lineage>
</organism>
<reference evidence="4 5" key="1">
    <citation type="submission" date="2021-06" db="EMBL/GenBank/DDBJ databases">
        <title>Caerostris extrusa draft genome.</title>
        <authorList>
            <person name="Kono N."/>
            <person name="Arakawa K."/>
        </authorList>
    </citation>
    <scope>NUCLEOTIDE SEQUENCE [LARGE SCALE GENOMIC DNA]</scope>
</reference>
<dbReference type="AlphaFoldDB" id="A0AAV4MTW4"/>
<dbReference type="Proteomes" id="UP001054945">
    <property type="component" value="Unassembled WGS sequence"/>
</dbReference>
<proteinExistence type="predicted"/>
<comment type="caution">
    <text evidence="4">The sequence shown here is derived from an EMBL/GenBank/DDBJ whole genome shotgun (WGS) entry which is preliminary data.</text>
</comment>